<keyword evidence="4 7" id="KW-0863">Zinc-finger</keyword>
<protein>
    <recommendedName>
        <fullName evidence="9">C2H2-type domain-containing protein</fullName>
    </recommendedName>
</protein>
<feature type="compositionally biased region" description="Low complexity" evidence="8">
    <location>
        <begin position="216"/>
        <end position="225"/>
    </location>
</feature>
<comment type="subcellular location">
    <subcellularLocation>
        <location evidence="1">Nucleus</location>
    </subcellularLocation>
</comment>
<dbReference type="AlphaFoldDB" id="A0A8H5C8R5"/>
<feature type="domain" description="C2H2-type" evidence="9">
    <location>
        <begin position="239"/>
        <end position="266"/>
    </location>
</feature>
<evidence type="ECO:0000256" key="2">
    <source>
        <dbReference type="ARBA" id="ARBA00022723"/>
    </source>
</evidence>
<feature type="region of interest" description="Disordered" evidence="8">
    <location>
        <begin position="148"/>
        <end position="189"/>
    </location>
</feature>
<dbReference type="OrthoDB" id="8117402at2759"/>
<dbReference type="PROSITE" id="PS00028">
    <property type="entry name" value="ZINC_FINGER_C2H2_1"/>
    <property type="match status" value="2"/>
</dbReference>
<proteinExistence type="predicted"/>
<organism evidence="10 11">
    <name type="scientific">Ephemerocybe angulata</name>
    <dbReference type="NCBI Taxonomy" id="980116"/>
    <lineage>
        <taxon>Eukaryota</taxon>
        <taxon>Fungi</taxon>
        <taxon>Dikarya</taxon>
        <taxon>Basidiomycota</taxon>
        <taxon>Agaricomycotina</taxon>
        <taxon>Agaricomycetes</taxon>
        <taxon>Agaricomycetidae</taxon>
        <taxon>Agaricales</taxon>
        <taxon>Agaricineae</taxon>
        <taxon>Psathyrellaceae</taxon>
        <taxon>Ephemerocybe</taxon>
    </lineage>
</organism>
<keyword evidence="6" id="KW-0539">Nucleus</keyword>
<evidence type="ECO:0000256" key="1">
    <source>
        <dbReference type="ARBA" id="ARBA00004123"/>
    </source>
</evidence>
<evidence type="ECO:0000256" key="6">
    <source>
        <dbReference type="ARBA" id="ARBA00023242"/>
    </source>
</evidence>
<evidence type="ECO:0000256" key="7">
    <source>
        <dbReference type="PROSITE-ProRule" id="PRU00042"/>
    </source>
</evidence>
<feature type="domain" description="C2H2-type" evidence="9">
    <location>
        <begin position="269"/>
        <end position="299"/>
    </location>
</feature>
<dbReference type="PROSITE" id="PS50157">
    <property type="entry name" value="ZINC_FINGER_C2H2_2"/>
    <property type="match status" value="2"/>
</dbReference>
<gene>
    <name evidence="10" type="ORF">D9611_003218</name>
</gene>
<dbReference type="EMBL" id="JAACJK010000057">
    <property type="protein sequence ID" value="KAF5337023.1"/>
    <property type="molecule type" value="Genomic_DNA"/>
</dbReference>
<dbReference type="InterPro" id="IPR036236">
    <property type="entry name" value="Znf_C2H2_sf"/>
</dbReference>
<dbReference type="InterPro" id="IPR050331">
    <property type="entry name" value="Zinc_finger"/>
</dbReference>
<keyword evidence="2" id="KW-0479">Metal-binding</keyword>
<feature type="region of interest" description="Disordered" evidence="8">
    <location>
        <begin position="216"/>
        <end position="238"/>
    </location>
</feature>
<dbReference type="FunFam" id="3.30.160.60:FF:000446">
    <property type="entry name" value="Zinc finger protein"/>
    <property type="match status" value="1"/>
</dbReference>
<keyword evidence="3" id="KW-0677">Repeat</keyword>
<accession>A0A8H5C8R5</accession>
<dbReference type="SMART" id="SM00355">
    <property type="entry name" value="ZnF_C2H2"/>
    <property type="match status" value="2"/>
</dbReference>
<dbReference type="Pfam" id="PF00096">
    <property type="entry name" value="zf-C2H2"/>
    <property type="match status" value="2"/>
</dbReference>
<dbReference type="InterPro" id="IPR013087">
    <property type="entry name" value="Znf_C2H2_type"/>
</dbReference>
<dbReference type="PANTHER" id="PTHR16515:SF49">
    <property type="entry name" value="GASTRULA ZINC FINGER PROTEIN XLCGF49.1-LIKE-RELATED"/>
    <property type="match status" value="1"/>
</dbReference>
<keyword evidence="5" id="KW-0862">Zinc</keyword>
<evidence type="ECO:0000259" key="9">
    <source>
        <dbReference type="PROSITE" id="PS50157"/>
    </source>
</evidence>
<dbReference type="GO" id="GO:0005634">
    <property type="term" value="C:nucleus"/>
    <property type="evidence" value="ECO:0007669"/>
    <property type="project" value="UniProtKB-SubCell"/>
</dbReference>
<evidence type="ECO:0000256" key="5">
    <source>
        <dbReference type="ARBA" id="ARBA00022833"/>
    </source>
</evidence>
<dbReference type="GO" id="GO:0008270">
    <property type="term" value="F:zinc ion binding"/>
    <property type="evidence" value="ECO:0007669"/>
    <property type="project" value="UniProtKB-KW"/>
</dbReference>
<dbReference type="PANTHER" id="PTHR16515">
    <property type="entry name" value="PR DOMAIN ZINC FINGER PROTEIN"/>
    <property type="match status" value="1"/>
</dbReference>
<sequence>MSDYSSYPPSTLEAFQFEQLKQQQNLEFSSFHSPCDLVAPPPEFFELDIDFGLEGFEQDLQLPQFNQTFNIPRGPAGPLSTLTTSGVSDSNSEDIFSDISSFYNQSTTSQTSSSVSPTFDFNQIQMDFQRVRVGSDYGAPQSLSLEDHLDSYGQLPPTPPRSPPVPMSAASKGFPIRSSLSDYAPPRRSSAGDIFSQMGFPSSLGQNTVSPLHLSTRLPPLSSPSMASDDYKGDPRKKYKCPSCPRGFARAYNLKTHMGTHDPNRLKPHVCPHNSCGRSFSRKHDLGRHLVSIHRDESITGKKGSIGVGAGARSWCDTCGKGTVGTNKSCDCHDIK</sequence>
<evidence type="ECO:0000313" key="10">
    <source>
        <dbReference type="EMBL" id="KAF5337023.1"/>
    </source>
</evidence>
<dbReference type="Gene3D" id="3.30.160.60">
    <property type="entry name" value="Classic Zinc Finger"/>
    <property type="match status" value="2"/>
</dbReference>
<keyword evidence="11" id="KW-1185">Reference proteome</keyword>
<name>A0A8H5C8R5_9AGAR</name>
<evidence type="ECO:0000256" key="4">
    <source>
        <dbReference type="ARBA" id="ARBA00022771"/>
    </source>
</evidence>
<dbReference type="GO" id="GO:0010468">
    <property type="term" value="P:regulation of gene expression"/>
    <property type="evidence" value="ECO:0007669"/>
    <property type="project" value="TreeGrafter"/>
</dbReference>
<evidence type="ECO:0000256" key="8">
    <source>
        <dbReference type="SAM" id="MobiDB-lite"/>
    </source>
</evidence>
<dbReference type="SUPFAM" id="SSF57667">
    <property type="entry name" value="beta-beta-alpha zinc fingers"/>
    <property type="match status" value="1"/>
</dbReference>
<evidence type="ECO:0000256" key="3">
    <source>
        <dbReference type="ARBA" id="ARBA00022737"/>
    </source>
</evidence>
<evidence type="ECO:0000313" key="11">
    <source>
        <dbReference type="Proteomes" id="UP000541558"/>
    </source>
</evidence>
<dbReference type="Proteomes" id="UP000541558">
    <property type="component" value="Unassembled WGS sequence"/>
</dbReference>
<feature type="compositionally biased region" description="Pro residues" evidence="8">
    <location>
        <begin position="156"/>
        <end position="166"/>
    </location>
</feature>
<reference evidence="10 11" key="1">
    <citation type="journal article" date="2020" name="ISME J.">
        <title>Uncovering the hidden diversity of litter-decomposition mechanisms in mushroom-forming fungi.</title>
        <authorList>
            <person name="Floudas D."/>
            <person name="Bentzer J."/>
            <person name="Ahren D."/>
            <person name="Johansson T."/>
            <person name="Persson P."/>
            <person name="Tunlid A."/>
        </authorList>
    </citation>
    <scope>NUCLEOTIDE SEQUENCE [LARGE SCALE GENOMIC DNA]</scope>
    <source>
        <strain evidence="10 11">CBS 175.51</strain>
    </source>
</reference>
<comment type="caution">
    <text evidence="10">The sequence shown here is derived from an EMBL/GenBank/DDBJ whole genome shotgun (WGS) entry which is preliminary data.</text>
</comment>